<keyword evidence="5" id="KW-1185">Reference proteome</keyword>
<dbReference type="Proteomes" id="UP001107558">
    <property type="component" value="Chromosome 2"/>
</dbReference>
<dbReference type="InterPro" id="IPR039045">
    <property type="entry name" value="SCHIP_1"/>
</dbReference>
<feature type="domain" description="Schwannomin interacting protein 1 C-terminal" evidence="3">
    <location>
        <begin position="73"/>
        <end position="329"/>
    </location>
</feature>
<feature type="compositionally biased region" description="Low complexity" evidence="2">
    <location>
        <begin position="363"/>
        <end position="373"/>
    </location>
</feature>
<feature type="region of interest" description="Disordered" evidence="2">
    <location>
        <begin position="337"/>
        <end position="373"/>
    </location>
</feature>
<dbReference type="Pfam" id="PF10148">
    <property type="entry name" value="SCHIP-1_C"/>
    <property type="match status" value="1"/>
</dbReference>
<feature type="region of interest" description="Disordered" evidence="2">
    <location>
        <begin position="127"/>
        <end position="178"/>
    </location>
</feature>
<keyword evidence="1" id="KW-0175">Coiled coil</keyword>
<evidence type="ECO:0000313" key="4">
    <source>
        <dbReference type="EMBL" id="KAG5674729.1"/>
    </source>
</evidence>
<accession>A0A9J6BXP2</accession>
<dbReference type="GO" id="GO:0035332">
    <property type="term" value="P:positive regulation of hippo signaling"/>
    <property type="evidence" value="ECO:0007669"/>
    <property type="project" value="TreeGrafter"/>
</dbReference>
<dbReference type="AlphaFoldDB" id="A0A9J6BXP2"/>
<dbReference type="InterPro" id="IPR015649">
    <property type="entry name" value="SCHIP_1_C"/>
</dbReference>
<gene>
    <name evidence="4" type="ORF">PVAND_004681</name>
</gene>
<proteinExistence type="predicted"/>
<comment type="caution">
    <text evidence="4">The sequence shown here is derived from an EMBL/GenBank/DDBJ whole genome shotgun (WGS) entry which is preliminary data.</text>
</comment>
<evidence type="ECO:0000313" key="5">
    <source>
        <dbReference type="Proteomes" id="UP001107558"/>
    </source>
</evidence>
<evidence type="ECO:0000259" key="3">
    <source>
        <dbReference type="Pfam" id="PF10148"/>
    </source>
</evidence>
<feature type="compositionally biased region" description="Polar residues" evidence="2">
    <location>
        <begin position="150"/>
        <end position="174"/>
    </location>
</feature>
<dbReference type="EMBL" id="JADBJN010000002">
    <property type="protein sequence ID" value="KAG5674729.1"/>
    <property type="molecule type" value="Genomic_DNA"/>
</dbReference>
<protein>
    <recommendedName>
        <fullName evidence="3">Schwannomin interacting protein 1 C-terminal domain-containing protein</fullName>
    </recommendedName>
</protein>
<sequence length="404" mass="46467">MMPECDLDDNDPLSEYLKRAPMIGAKNAVNVPVSSCICCLGVPLHDEKVLDSMKILRKNINQNEPDKVEATERKNDREAIRRRLAMNEEDDYLAAAQQRPIRKPNLQSRLQNGMNLQICFMNEAASDSESSDSETCPKLSQGMSKRKSVQRPSNLMSHRTTALNNNSNPYSSRPLSVPKSVMDRNEKAIRPMTLTLSDANDNNFFTHQARLQIEARMALAQAKDMAHMQMEFERQKQPMCPITELVHKTLEKVGMKVPLTKRRLSRQMLTNMNIAQLQIIINEFHSFIETLNEMLVKYLMDRDEISMRQDSMLIDIEDITRYLAEKEEAHLNNNNRIQQQQQRQHLDPKKAPAQRTTAIRPANNTYNNNSNKKSLVVNGNGHSSVITSISRENFEQQQRNRLHL</sequence>
<name>A0A9J6BXP2_POLVA</name>
<dbReference type="PANTHER" id="PTHR13103">
    <property type="entry name" value="SCHWANNOMIN INTERACTING PROTEIN 1"/>
    <property type="match status" value="1"/>
</dbReference>
<organism evidence="4 5">
    <name type="scientific">Polypedilum vanderplanki</name>
    <name type="common">Sleeping chironomid midge</name>
    <dbReference type="NCBI Taxonomy" id="319348"/>
    <lineage>
        <taxon>Eukaryota</taxon>
        <taxon>Metazoa</taxon>
        <taxon>Ecdysozoa</taxon>
        <taxon>Arthropoda</taxon>
        <taxon>Hexapoda</taxon>
        <taxon>Insecta</taxon>
        <taxon>Pterygota</taxon>
        <taxon>Neoptera</taxon>
        <taxon>Endopterygota</taxon>
        <taxon>Diptera</taxon>
        <taxon>Nematocera</taxon>
        <taxon>Chironomoidea</taxon>
        <taxon>Chironomidae</taxon>
        <taxon>Chironominae</taxon>
        <taxon>Polypedilum</taxon>
        <taxon>Polypedilum</taxon>
    </lineage>
</organism>
<evidence type="ECO:0000256" key="2">
    <source>
        <dbReference type="SAM" id="MobiDB-lite"/>
    </source>
</evidence>
<reference evidence="4" key="1">
    <citation type="submission" date="2021-03" db="EMBL/GenBank/DDBJ databases">
        <title>Chromosome level genome of the anhydrobiotic midge Polypedilum vanderplanki.</title>
        <authorList>
            <person name="Yoshida Y."/>
            <person name="Kikawada T."/>
            <person name="Gusev O."/>
        </authorList>
    </citation>
    <scope>NUCLEOTIDE SEQUENCE</scope>
    <source>
        <strain evidence="4">NIAS01</strain>
        <tissue evidence="4">Whole body or cell culture</tissue>
    </source>
</reference>
<dbReference type="GO" id="GO:0005886">
    <property type="term" value="C:plasma membrane"/>
    <property type="evidence" value="ECO:0007669"/>
    <property type="project" value="TreeGrafter"/>
</dbReference>
<dbReference type="PANTHER" id="PTHR13103:SF2">
    <property type="entry name" value="IQCJ-SCHIP1 READTHROUGH TRANSCRIPT PROTEIN-RELATED"/>
    <property type="match status" value="1"/>
</dbReference>
<dbReference type="OrthoDB" id="6260144at2759"/>
<dbReference type="GO" id="GO:0030054">
    <property type="term" value="C:cell junction"/>
    <property type="evidence" value="ECO:0007669"/>
    <property type="project" value="TreeGrafter"/>
</dbReference>
<evidence type="ECO:0000256" key="1">
    <source>
        <dbReference type="ARBA" id="ARBA00023054"/>
    </source>
</evidence>